<keyword evidence="4" id="KW-1185">Reference proteome</keyword>
<reference evidence="4" key="1">
    <citation type="submission" date="2016-10" db="EMBL/GenBank/DDBJ databases">
        <authorList>
            <person name="Varghese N."/>
            <person name="Submissions S."/>
        </authorList>
    </citation>
    <scope>NUCLEOTIDE SEQUENCE [LARGE SCALE GENOMIC DNA]</scope>
    <source>
        <strain evidence="4">DSM 22951</strain>
    </source>
</reference>
<dbReference type="Gene3D" id="3.40.50.1820">
    <property type="entry name" value="alpha/beta hydrolase"/>
    <property type="match status" value="1"/>
</dbReference>
<evidence type="ECO:0000313" key="3">
    <source>
        <dbReference type="EMBL" id="SSA33098.1"/>
    </source>
</evidence>
<organism evidence="3 4">
    <name type="scientific">Branchiibius hedensis</name>
    <dbReference type="NCBI Taxonomy" id="672460"/>
    <lineage>
        <taxon>Bacteria</taxon>
        <taxon>Bacillati</taxon>
        <taxon>Actinomycetota</taxon>
        <taxon>Actinomycetes</taxon>
        <taxon>Micrococcales</taxon>
        <taxon>Dermacoccaceae</taxon>
        <taxon>Branchiibius</taxon>
    </lineage>
</organism>
<dbReference type="SUPFAM" id="SSF53474">
    <property type="entry name" value="alpha/beta-Hydrolases"/>
    <property type="match status" value="1"/>
</dbReference>
<keyword evidence="1" id="KW-0378">Hydrolase</keyword>
<evidence type="ECO:0000256" key="1">
    <source>
        <dbReference type="ARBA" id="ARBA00022801"/>
    </source>
</evidence>
<gene>
    <name evidence="3" type="ORF">SAMN04489750_0369</name>
</gene>
<evidence type="ECO:0000259" key="2">
    <source>
        <dbReference type="Pfam" id="PF07859"/>
    </source>
</evidence>
<dbReference type="Proteomes" id="UP000250028">
    <property type="component" value="Unassembled WGS sequence"/>
</dbReference>
<dbReference type="Pfam" id="PF07859">
    <property type="entry name" value="Abhydrolase_3"/>
    <property type="match status" value="1"/>
</dbReference>
<dbReference type="InterPro" id="IPR013094">
    <property type="entry name" value="AB_hydrolase_3"/>
</dbReference>
<feature type="domain" description="Alpha/beta hydrolase fold-3" evidence="2">
    <location>
        <begin position="92"/>
        <end position="272"/>
    </location>
</feature>
<dbReference type="InterPro" id="IPR029058">
    <property type="entry name" value="AB_hydrolase_fold"/>
</dbReference>
<evidence type="ECO:0000313" key="4">
    <source>
        <dbReference type="Proteomes" id="UP000250028"/>
    </source>
</evidence>
<sequence length="298" mass="32331">MDTTTSILTPAESALATFGHNSAALSAEHAAQWTSSTGNLYHLPDGLTWPQYRASSSIGDPTLDPDGRDEVVDGVPVRIIEPLTRPTRGTYLYLHGGGWCLGSHRTTDSRLRAIAEHTGLRAISVGYRQPPEHPFPACLDDCVAVADATRGPRLIGGDSAGAHLAALVLQRRPASWLGALLTFGVYDLAGTPSAGSRLDTPVSMLLADTPRERWREPQFSPLFGDLTGMPPALFTVGTRDTLLDDTLWMADRWRQVAAVRLEIVAGAGHAFTLADLPVRYETEALYREWLTERIEAAH</sequence>
<dbReference type="AlphaFoldDB" id="A0A2Y8ZP56"/>
<dbReference type="EMBL" id="UESZ01000001">
    <property type="protein sequence ID" value="SSA33098.1"/>
    <property type="molecule type" value="Genomic_DNA"/>
</dbReference>
<name>A0A2Y8ZP56_9MICO</name>
<dbReference type="RefSeq" id="WP_109683840.1">
    <property type="nucleotide sequence ID" value="NZ_QGDN01000001.1"/>
</dbReference>
<dbReference type="InterPro" id="IPR050300">
    <property type="entry name" value="GDXG_lipolytic_enzyme"/>
</dbReference>
<dbReference type="OrthoDB" id="9803828at2"/>
<protein>
    <submittedName>
        <fullName evidence="3">Acetyl esterase/lipase</fullName>
    </submittedName>
</protein>
<dbReference type="PANTHER" id="PTHR48081">
    <property type="entry name" value="AB HYDROLASE SUPERFAMILY PROTEIN C4A8.06C"/>
    <property type="match status" value="1"/>
</dbReference>
<accession>A0A2Y8ZP56</accession>
<proteinExistence type="predicted"/>
<dbReference type="GO" id="GO:0016787">
    <property type="term" value="F:hydrolase activity"/>
    <property type="evidence" value="ECO:0007669"/>
    <property type="project" value="UniProtKB-KW"/>
</dbReference>